<feature type="transmembrane region" description="Helical" evidence="2">
    <location>
        <begin position="52"/>
        <end position="73"/>
    </location>
</feature>
<keyword evidence="2" id="KW-1133">Transmembrane helix</keyword>
<name>A0AAE3A2B4_9FIRM</name>
<protein>
    <submittedName>
        <fullName evidence="4">M15 family metallopeptidase</fullName>
    </submittedName>
</protein>
<reference evidence="4 5" key="1">
    <citation type="submission" date="2021-10" db="EMBL/GenBank/DDBJ databases">
        <title>Anaerobic single-cell dispensing facilitates the cultivation of human gut bacteria.</title>
        <authorList>
            <person name="Afrizal A."/>
        </authorList>
    </citation>
    <scope>NUCLEOTIDE SEQUENCE [LARGE SCALE GENOMIC DNA]</scope>
    <source>
        <strain evidence="4 5">CLA-AA-H273</strain>
    </source>
</reference>
<evidence type="ECO:0000256" key="2">
    <source>
        <dbReference type="SAM" id="Phobius"/>
    </source>
</evidence>
<evidence type="ECO:0000256" key="1">
    <source>
        <dbReference type="SAM" id="MobiDB-lite"/>
    </source>
</evidence>
<comment type="caution">
    <text evidence="4">The sequence shown here is derived from an EMBL/GenBank/DDBJ whole genome shotgun (WGS) entry which is preliminary data.</text>
</comment>
<dbReference type="GO" id="GO:0006508">
    <property type="term" value="P:proteolysis"/>
    <property type="evidence" value="ECO:0007669"/>
    <property type="project" value="InterPro"/>
</dbReference>
<dbReference type="Proteomes" id="UP001197795">
    <property type="component" value="Unassembled WGS sequence"/>
</dbReference>
<dbReference type="InterPro" id="IPR003709">
    <property type="entry name" value="VanY-like_core_dom"/>
</dbReference>
<sequence length="365" mass="41653">MEKTTEEKARAKLLKFGRKNKWNRAVAVPLLFFVMSFFHIRNYCHNNGKRFAVMLGTFFLFAVYSSFSFPAFITEDTGTDYELKNTDTQNISLAEEKEPDMAGLELLEDEDVLEQSDYNSTSHGYALVDKYDASDILQASEAIVSENADAEKTGEDGSVTEDDNAEQEEFRSDDWRLVLINKQNSIPDDYTFQLGTIKGKMQCDKRILEDLLAMLEAAENDGVNLTICSPYRDLEYQQMLFNRKIKRYMNRGMSYMEAYQLSSQAVTVPGASEHQIGLALDIVCNSYMSLDEGFGDTKAGKWLAANSCRYGFILRYPKGKEDITGIEYEPWHFRYVGKAAAPVIMEQGITLEEFWEDYVEDVSID</sequence>
<dbReference type="InterPro" id="IPR052179">
    <property type="entry name" value="DD-CPase-like"/>
</dbReference>
<dbReference type="EMBL" id="JAJEPV010000020">
    <property type="protein sequence ID" value="MCC2119843.1"/>
    <property type="molecule type" value="Genomic_DNA"/>
</dbReference>
<accession>A0AAE3A2B4</accession>
<keyword evidence="2" id="KW-0812">Transmembrane</keyword>
<feature type="compositionally biased region" description="Acidic residues" evidence="1">
    <location>
        <begin position="158"/>
        <end position="167"/>
    </location>
</feature>
<dbReference type="InterPro" id="IPR009045">
    <property type="entry name" value="Zn_M74/Hedgehog-like"/>
</dbReference>
<feature type="domain" description="D-alanyl-D-alanine carboxypeptidase-like core" evidence="3">
    <location>
        <begin position="202"/>
        <end position="338"/>
    </location>
</feature>
<evidence type="ECO:0000313" key="4">
    <source>
        <dbReference type="EMBL" id="MCC2119843.1"/>
    </source>
</evidence>
<keyword evidence="5" id="KW-1185">Reference proteome</keyword>
<dbReference type="InterPro" id="IPR058193">
    <property type="entry name" value="VanY/YodJ_core_dom"/>
</dbReference>
<dbReference type="Pfam" id="PF02557">
    <property type="entry name" value="VanY"/>
    <property type="match status" value="1"/>
</dbReference>
<gene>
    <name evidence="4" type="ORF">LKD75_09635</name>
</gene>
<dbReference type="PANTHER" id="PTHR34385:SF1">
    <property type="entry name" value="PEPTIDOGLYCAN L-ALANYL-D-GLUTAMATE ENDOPEPTIDASE CWLK"/>
    <property type="match status" value="1"/>
</dbReference>
<dbReference type="SUPFAM" id="SSF55166">
    <property type="entry name" value="Hedgehog/DD-peptidase"/>
    <property type="match status" value="1"/>
</dbReference>
<feature type="transmembrane region" description="Helical" evidence="2">
    <location>
        <begin position="22"/>
        <end position="40"/>
    </location>
</feature>
<keyword evidence="2" id="KW-0472">Membrane</keyword>
<dbReference type="RefSeq" id="WP_227733327.1">
    <property type="nucleotide sequence ID" value="NZ_JAJEPV010000020.1"/>
</dbReference>
<evidence type="ECO:0000259" key="3">
    <source>
        <dbReference type="Pfam" id="PF02557"/>
    </source>
</evidence>
<dbReference type="CDD" id="cd14852">
    <property type="entry name" value="LD-carboxypeptidase"/>
    <property type="match status" value="1"/>
</dbReference>
<dbReference type="Gene3D" id="3.30.1380.10">
    <property type="match status" value="1"/>
</dbReference>
<dbReference type="GO" id="GO:0008233">
    <property type="term" value="F:peptidase activity"/>
    <property type="evidence" value="ECO:0007669"/>
    <property type="project" value="InterPro"/>
</dbReference>
<dbReference type="PANTHER" id="PTHR34385">
    <property type="entry name" value="D-ALANYL-D-ALANINE CARBOXYPEPTIDASE"/>
    <property type="match status" value="1"/>
</dbReference>
<proteinExistence type="predicted"/>
<evidence type="ECO:0000313" key="5">
    <source>
        <dbReference type="Proteomes" id="UP001197795"/>
    </source>
</evidence>
<feature type="region of interest" description="Disordered" evidence="1">
    <location>
        <begin position="145"/>
        <end position="167"/>
    </location>
</feature>
<dbReference type="AlphaFoldDB" id="A0AAE3A2B4"/>
<organism evidence="4 5">
    <name type="scientific">Waltera acetigignens</name>
    <dbReference type="NCBI Taxonomy" id="2981769"/>
    <lineage>
        <taxon>Bacteria</taxon>
        <taxon>Bacillati</taxon>
        <taxon>Bacillota</taxon>
        <taxon>Clostridia</taxon>
        <taxon>Lachnospirales</taxon>
        <taxon>Lachnospiraceae</taxon>
        <taxon>Waltera</taxon>
    </lineage>
</organism>